<gene>
    <name evidence="2" type="ORF">MHSWG343_04540</name>
</gene>
<feature type="compositionally biased region" description="Polar residues" evidence="1">
    <location>
        <begin position="138"/>
        <end position="170"/>
    </location>
</feature>
<accession>A0A478FQR7</accession>
<reference evidence="2 3" key="1">
    <citation type="submission" date="2019-01" db="EMBL/GenBank/DDBJ databases">
        <title>Draft genome sequences of Candidatus Mycoplasma haemohominis SWG34-3 identified from a patient with pyrexia, anemia and liver dysfunction.</title>
        <authorList>
            <person name="Sekizuka T."/>
            <person name="Hattori N."/>
            <person name="Katano H."/>
            <person name="Takuma T."/>
            <person name="Ito T."/>
            <person name="Arai N."/>
            <person name="Yanai R."/>
            <person name="Ishii S."/>
            <person name="Miura Y."/>
            <person name="Tokunaga T."/>
            <person name="Watanabe H."/>
            <person name="Nomura N."/>
            <person name="Eguchi J."/>
            <person name="Arai T."/>
            <person name="Hasegawa H."/>
            <person name="Nakamaki T."/>
            <person name="Wakita T."/>
            <person name="Niki Y."/>
            <person name="Kuroda M."/>
        </authorList>
    </citation>
    <scope>NUCLEOTIDE SEQUENCE [LARGE SCALE GENOMIC DNA]</scope>
    <source>
        <strain evidence="2">SWG34-3</strain>
    </source>
</reference>
<feature type="region of interest" description="Disordered" evidence="1">
    <location>
        <begin position="31"/>
        <end position="175"/>
    </location>
</feature>
<comment type="caution">
    <text evidence="2">The sequence shown here is derived from an EMBL/GenBank/DDBJ whole genome shotgun (WGS) entry which is preliminary data.</text>
</comment>
<dbReference type="Proteomes" id="UP000324831">
    <property type="component" value="Unassembled WGS sequence"/>
</dbReference>
<protein>
    <submittedName>
        <fullName evidence="2">Uncharacterized protein</fullName>
    </submittedName>
</protein>
<feature type="compositionally biased region" description="Polar residues" evidence="1">
    <location>
        <begin position="79"/>
        <end position="98"/>
    </location>
</feature>
<evidence type="ECO:0000313" key="2">
    <source>
        <dbReference type="EMBL" id="GCE63457.1"/>
    </source>
</evidence>
<dbReference type="EMBL" id="BIMN01000002">
    <property type="protein sequence ID" value="GCE63457.1"/>
    <property type="molecule type" value="Genomic_DNA"/>
</dbReference>
<name>A0A478FQR7_9MOLU</name>
<feature type="compositionally biased region" description="Basic and acidic residues" evidence="1">
    <location>
        <begin position="99"/>
        <end position="134"/>
    </location>
</feature>
<organism evidence="2 3">
    <name type="scientific">Candidatus Mycoplasma haematohominis</name>
    <dbReference type="NCBI Taxonomy" id="1494318"/>
    <lineage>
        <taxon>Bacteria</taxon>
        <taxon>Bacillati</taxon>
        <taxon>Mycoplasmatota</taxon>
        <taxon>Mollicutes</taxon>
        <taxon>Mycoplasmataceae</taxon>
        <taxon>Mycoplasma</taxon>
    </lineage>
</organism>
<sequence>MGILSVAPIITTIYLTNTPKQKEREEKISLLPLIQVPEEDHIPLSNGTGESGEAVDGSGSPGGAGGTESKDGTPPAGENQESTNQAGDKGNADSSSGQDKGKSTEDGEKKEKQQDENGGGKDEETQKGQDDAKQDQASNAQGQENNQEQSSGDSNQPQSMGDSRSGNNSEMNEEELEKLIASLIKKMNAHIPEWTSNLKSFENNFEMMNEVEMLNNALNLLDKKSAKPASD</sequence>
<evidence type="ECO:0000313" key="3">
    <source>
        <dbReference type="Proteomes" id="UP000324831"/>
    </source>
</evidence>
<evidence type="ECO:0000256" key="1">
    <source>
        <dbReference type="SAM" id="MobiDB-lite"/>
    </source>
</evidence>
<dbReference type="AlphaFoldDB" id="A0A478FQR7"/>
<proteinExistence type="predicted"/>